<dbReference type="InterPro" id="IPR055348">
    <property type="entry name" value="DctQ"/>
</dbReference>
<keyword evidence="5 9" id="KW-0812">Transmembrane</keyword>
<evidence type="ECO:0000256" key="6">
    <source>
        <dbReference type="ARBA" id="ARBA00022989"/>
    </source>
</evidence>
<evidence type="ECO:0000256" key="8">
    <source>
        <dbReference type="ARBA" id="ARBA00038436"/>
    </source>
</evidence>
<evidence type="ECO:0000259" key="10">
    <source>
        <dbReference type="Pfam" id="PF04290"/>
    </source>
</evidence>
<sequence length="215" mass="23693">MLLRIWNSLEEGLVALLLAVMTLLTFFYVVVTNLYNVFYDLGDAYPALETPAFAVGDWLLGIGQEMTWSLAMTTTIFAWLIFLGIAYGVRVGAHIGVDLLVRLLPRPWQRVCGVLSCLIFMAYAGLLMVSSAQWVDSLQVTGIGAEDLGMFGLKEWHVALIEPLGFGLIIARLIEVLVRILRGQQLGLEQSSEVSDALALAQESDADSDTRRTKP</sequence>
<evidence type="ECO:0000256" key="1">
    <source>
        <dbReference type="ARBA" id="ARBA00004429"/>
    </source>
</evidence>
<accession>A0AB74UAZ5</accession>
<keyword evidence="2 9" id="KW-0813">Transport</keyword>
<keyword evidence="7 9" id="KW-0472">Membrane</keyword>
<feature type="transmembrane region" description="Helical" evidence="9">
    <location>
        <begin position="12"/>
        <end position="31"/>
    </location>
</feature>
<dbReference type="AlphaFoldDB" id="A0AB74UAZ5"/>
<evidence type="ECO:0000256" key="7">
    <source>
        <dbReference type="ARBA" id="ARBA00023136"/>
    </source>
</evidence>
<evidence type="ECO:0000313" key="11">
    <source>
        <dbReference type="EMBL" id="XCJ80951.1"/>
    </source>
</evidence>
<proteinExistence type="inferred from homology"/>
<evidence type="ECO:0000256" key="2">
    <source>
        <dbReference type="ARBA" id="ARBA00022448"/>
    </source>
</evidence>
<name>A0AB74UAZ5_9GAMM</name>
<dbReference type="PANTHER" id="PTHR35011:SF2">
    <property type="entry name" value="2,3-DIKETO-L-GULONATE TRAP TRANSPORTER SMALL PERMEASE PROTEIN YIAM"/>
    <property type="match status" value="1"/>
</dbReference>
<dbReference type="GO" id="GO:0022857">
    <property type="term" value="F:transmembrane transporter activity"/>
    <property type="evidence" value="ECO:0007669"/>
    <property type="project" value="UniProtKB-UniRule"/>
</dbReference>
<feature type="transmembrane region" description="Helical" evidence="9">
    <location>
        <begin position="76"/>
        <end position="101"/>
    </location>
</feature>
<dbReference type="PANTHER" id="PTHR35011">
    <property type="entry name" value="2,3-DIKETO-L-GULONATE TRAP TRANSPORTER SMALL PERMEASE PROTEIN YIAM"/>
    <property type="match status" value="1"/>
</dbReference>
<comment type="similarity">
    <text evidence="8 9">Belongs to the TRAP transporter small permease family.</text>
</comment>
<feature type="domain" description="Tripartite ATP-independent periplasmic transporters DctQ component" evidence="10">
    <location>
        <begin position="63"/>
        <end position="182"/>
    </location>
</feature>
<dbReference type="GO" id="GO:0005886">
    <property type="term" value="C:plasma membrane"/>
    <property type="evidence" value="ECO:0007669"/>
    <property type="project" value="UniProtKB-SubCell"/>
</dbReference>
<evidence type="ECO:0000256" key="4">
    <source>
        <dbReference type="ARBA" id="ARBA00022519"/>
    </source>
</evidence>
<keyword evidence="6 9" id="KW-1133">Transmembrane helix</keyword>
<comment type="subcellular location">
    <subcellularLocation>
        <location evidence="1 9">Cell inner membrane</location>
        <topology evidence="1 9">Multi-pass membrane protein</topology>
    </subcellularLocation>
</comment>
<dbReference type="EMBL" id="CP159578">
    <property type="protein sequence ID" value="XCJ80951.1"/>
    <property type="molecule type" value="Genomic_DNA"/>
</dbReference>
<comment type="subunit">
    <text evidence="9">The complex comprises the extracytoplasmic solute receptor protein and the two transmembrane proteins.</text>
</comment>
<feature type="transmembrane region" description="Helical" evidence="9">
    <location>
        <begin position="155"/>
        <end position="174"/>
    </location>
</feature>
<gene>
    <name evidence="11" type="ORF">ABV408_07150</name>
</gene>
<evidence type="ECO:0000256" key="3">
    <source>
        <dbReference type="ARBA" id="ARBA00022475"/>
    </source>
</evidence>
<organism evidence="11">
    <name type="scientific">Salinicola endophyticus</name>
    <dbReference type="NCBI Taxonomy" id="1949083"/>
    <lineage>
        <taxon>Bacteria</taxon>
        <taxon>Pseudomonadati</taxon>
        <taxon>Pseudomonadota</taxon>
        <taxon>Gammaproteobacteria</taxon>
        <taxon>Oceanospirillales</taxon>
        <taxon>Halomonadaceae</taxon>
        <taxon>Salinicola</taxon>
    </lineage>
</organism>
<dbReference type="InterPro" id="IPR007387">
    <property type="entry name" value="TRAP_DctQ"/>
</dbReference>
<keyword evidence="3" id="KW-1003">Cell membrane</keyword>
<reference evidence="11" key="1">
    <citation type="submission" date="2024-06" db="EMBL/GenBank/DDBJ databases">
        <title>Complete genome of Salinicola endophyticus HNIBRBA4755.</title>
        <authorList>
            <person name="Shin S.Y."/>
            <person name="Kang H."/>
            <person name="Song J."/>
        </authorList>
    </citation>
    <scope>NUCLEOTIDE SEQUENCE</scope>
    <source>
        <strain evidence="11">HNIBRBA4755</strain>
    </source>
</reference>
<evidence type="ECO:0000256" key="9">
    <source>
        <dbReference type="RuleBase" id="RU369079"/>
    </source>
</evidence>
<dbReference type="Pfam" id="PF04290">
    <property type="entry name" value="DctQ"/>
    <property type="match status" value="1"/>
</dbReference>
<protein>
    <recommendedName>
        <fullName evidence="9">TRAP transporter small permease protein</fullName>
    </recommendedName>
</protein>
<comment type="function">
    <text evidence="9">Part of the tripartite ATP-independent periplasmic (TRAP) transport system.</text>
</comment>
<dbReference type="GO" id="GO:0015740">
    <property type="term" value="P:C4-dicarboxylate transport"/>
    <property type="evidence" value="ECO:0007669"/>
    <property type="project" value="TreeGrafter"/>
</dbReference>
<keyword evidence="4 9" id="KW-0997">Cell inner membrane</keyword>
<evidence type="ECO:0000256" key="5">
    <source>
        <dbReference type="ARBA" id="ARBA00022692"/>
    </source>
</evidence>
<dbReference type="RefSeq" id="WP_353981759.1">
    <property type="nucleotide sequence ID" value="NZ_CP159578.1"/>
</dbReference>
<feature type="transmembrane region" description="Helical" evidence="9">
    <location>
        <begin position="113"/>
        <end position="135"/>
    </location>
</feature>